<gene>
    <name evidence="1" type="ORF">BpHYR1_032656</name>
</gene>
<organism evidence="1 2">
    <name type="scientific">Brachionus plicatilis</name>
    <name type="common">Marine rotifer</name>
    <name type="synonym">Brachionus muelleri</name>
    <dbReference type="NCBI Taxonomy" id="10195"/>
    <lineage>
        <taxon>Eukaryota</taxon>
        <taxon>Metazoa</taxon>
        <taxon>Spiralia</taxon>
        <taxon>Gnathifera</taxon>
        <taxon>Rotifera</taxon>
        <taxon>Eurotatoria</taxon>
        <taxon>Monogononta</taxon>
        <taxon>Pseudotrocha</taxon>
        <taxon>Ploima</taxon>
        <taxon>Brachionidae</taxon>
        <taxon>Brachionus</taxon>
    </lineage>
</organism>
<reference evidence="1 2" key="1">
    <citation type="journal article" date="2018" name="Sci. Rep.">
        <title>Genomic signatures of local adaptation to the degree of environmental predictability in rotifers.</title>
        <authorList>
            <person name="Franch-Gras L."/>
            <person name="Hahn C."/>
            <person name="Garcia-Roger E.M."/>
            <person name="Carmona M.J."/>
            <person name="Serra M."/>
            <person name="Gomez A."/>
        </authorList>
    </citation>
    <scope>NUCLEOTIDE SEQUENCE [LARGE SCALE GENOMIC DNA]</scope>
    <source>
        <strain evidence="1">HYR1</strain>
    </source>
</reference>
<sequence>MLTELDIVKDKILGFDQINSVSETNIKKLKVIQYSTVSSVLNSKIKSNFVNATWPLTAIILWLHFGDSAFFNFRLEHPSAPYRKLSSIRKDLFATFFKD</sequence>
<dbReference type="EMBL" id="REGN01003630">
    <property type="protein sequence ID" value="RNA21664.1"/>
    <property type="molecule type" value="Genomic_DNA"/>
</dbReference>
<dbReference type="AlphaFoldDB" id="A0A3M7RE07"/>
<protein>
    <submittedName>
        <fullName evidence="1">Uncharacterized protein</fullName>
    </submittedName>
</protein>
<dbReference type="Proteomes" id="UP000276133">
    <property type="component" value="Unassembled WGS sequence"/>
</dbReference>
<name>A0A3M7RE07_BRAPC</name>
<proteinExistence type="predicted"/>
<comment type="caution">
    <text evidence="1">The sequence shown here is derived from an EMBL/GenBank/DDBJ whole genome shotgun (WGS) entry which is preliminary data.</text>
</comment>
<keyword evidence="2" id="KW-1185">Reference proteome</keyword>
<evidence type="ECO:0000313" key="2">
    <source>
        <dbReference type="Proteomes" id="UP000276133"/>
    </source>
</evidence>
<accession>A0A3M7RE07</accession>
<evidence type="ECO:0000313" key="1">
    <source>
        <dbReference type="EMBL" id="RNA21664.1"/>
    </source>
</evidence>